<keyword evidence="4 5" id="KW-0408">Iron</keyword>
<dbReference type="AlphaFoldDB" id="A0AAD9ZIL3"/>
<keyword evidence="5 6" id="KW-0349">Heme</keyword>
<evidence type="ECO:0000313" key="8">
    <source>
        <dbReference type="Proteomes" id="UP001276659"/>
    </source>
</evidence>
<dbReference type="GO" id="GO:0020037">
    <property type="term" value="F:heme binding"/>
    <property type="evidence" value="ECO:0007669"/>
    <property type="project" value="InterPro"/>
</dbReference>
<evidence type="ECO:0008006" key="9">
    <source>
        <dbReference type="Google" id="ProtNLM"/>
    </source>
</evidence>
<evidence type="ECO:0000256" key="6">
    <source>
        <dbReference type="RuleBase" id="RU000461"/>
    </source>
</evidence>
<dbReference type="Gene3D" id="1.10.630.10">
    <property type="entry name" value="Cytochrome P450"/>
    <property type="match status" value="1"/>
</dbReference>
<keyword evidence="8" id="KW-1185">Reference proteome</keyword>
<organism evidence="7 8">
    <name type="scientific">Lepraria neglecta</name>
    <dbReference type="NCBI Taxonomy" id="209136"/>
    <lineage>
        <taxon>Eukaryota</taxon>
        <taxon>Fungi</taxon>
        <taxon>Dikarya</taxon>
        <taxon>Ascomycota</taxon>
        <taxon>Pezizomycotina</taxon>
        <taxon>Lecanoromycetes</taxon>
        <taxon>OSLEUM clade</taxon>
        <taxon>Lecanoromycetidae</taxon>
        <taxon>Lecanorales</taxon>
        <taxon>Lecanorineae</taxon>
        <taxon>Stereocaulaceae</taxon>
        <taxon>Lepraria</taxon>
    </lineage>
</organism>
<comment type="cofactor">
    <cofactor evidence="1 5">
        <name>heme</name>
        <dbReference type="ChEBI" id="CHEBI:30413"/>
    </cofactor>
</comment>
<name>A0AAD9ZIL3_9LECA</name>
<dbReference type="InterPro" id="IPR036396">
    <property type="entry name" value="Cyt_P450_sf"/>
</dbReference>
<dbReference type="CDD" id="cd11040">
    <property type="entry name" value="CYP7_CYP8-like"/>
    <property type="match status" value="1"/>
</dbReference>
<evidence type="ECO:0000256" key="4">
    <source>
        <dbReference type="ARBA" id="ARBA00023004"/>
    </source>
</evidence>
<dbReference type="GO" id="GO:0016705">
    <property type="term" value="F:oxidoreductase activity, acting on paired donors, with incorporation or reduction of molecular oxygen"/>
    <property type="evidence" value="ECO:0007669"/>
    <property type="project" value="InterPro"/>
</dbReference>
<evidence type="ECO:0000256" key="5">
    <source>
        <dbReference type="PIRSR" id="PIRSR602403-1"/>
    </source>
</evidence>
<sequence>MAVLSPTTLPLLLALGLGTYYVFTRILASTQDPRQPPLVPGSIPYVGHVIGLMRSKFNYYVQLSHQCPSPIFTILLPGQKMYIVTTPELIQAVQKQPKTLAFPPIEAKFAAKICGISAETHKIMMKNVNGDEGDWGLSMESYAGMRAALSAGHGLDEMNRVMIQNIAASLDSLKPAPGTRTKIGLAKWLRRSVTAATTNSVYGPQNPFKDLMVVDAFWQFESNIMAILLGILPSITAHKGIAGRAKVVKAFEQYLHNDGHKEGSVWMKNRYELSARNGVSVEDIARFEVGGAVAILVNTAPAVFWMLFLVYSHPGLLDELRNEFGALVTSNPSDKGLVRSLDITTLKQNCPLLTSTFQEVLRYRSMGTSVRQVMEDTVLDGKWLLKKDCMIQMPSRVIHKDSSIWGSDVDEFNPRRFMKDEPRKTNSGRRPNAAAFRAFGGGTTLCPGRHFATNEILAVVAMFIVRYDMAPTAGQWSMPTTKNTNVAAVVMEPDADVEVKLSARKGFEEGQWAFDLKDSGMVFAVVAEDRAE</sequence>
<comment type="similarity">
    <text evidence="2 6">Belongs to the cytochrome P450 family.</text>
</comment>
<gene>
    <name evidence="7" type="ORF">OEA41_000644</name>
</gene>
<keyword evidence="3 5" id="KW-0479">Metal-binding</keyword>
<dbReference type="InterPro" id="IPR053007">
    <property type="entry name" value="CYP450_monoxygenase_sec-met"/>
</dbReference>
<dbReference type="EMBL" id="JASNWA010000003">
    <property type="protein sequence ID" value="KAK3178508.1"/>
    <property type="molecule type" value="Genomic_DNA"/>
</dbReference>
<dbReference type="InterPro" id="IPR001128">
    <property type="entry name" value="Cyt_P450"/>
</dbReference>
<dbReference type="PANTHER" id="PTHR47582">
    <property type="entry name" value="P450, PUTATIVE (EUROFUNG)-RELATED"/>
    <property type="match status" value="1"/>
</dbReference>
<accession>A0AAD9ZIL3</accession>
<evidence type="ECO:0000313" key="7">
    <source>
        <dbReference type="EMBL" id="KAK3178508.1"/>
    </source>
</evidence>
<feature type="binding site" description="axial binding residue" evidence="5">
    <location>
        <position position="446"/>
    </location>
    <ligand>
        <name>heme</name>
        <dbReference type="ChEBI" id="CHEBI:30413"/>
    </ligand>
    <ligandPart>
        <name>Fe</name>
        <dbReference type="ChEBI" id="CHEBI:18248"/>
    </ligandPart>
</feature>
<dbReference type="PRINTS" id="PR00465">
    <property type="entry name" value="EP450IV"/>
</dbReference>
<dbReference type="InterPro" id="IPR002403">
    <property type="entry name" value="Cyt_P450_E_grp-IV"/>
</dbReference>
<evidence type="ECO:0000256" key="2">
    <source>
        <dbReference type="ARBA" id="ARBA00010617"/>
    </source>
</evidence>
<evidence type="ECO:0000256" key="1">
    <source>
        <dbReference type="ARBA" id="ARBA00001971"/>
    </source>
</evidence>
<dbReference type="PROSITE" id="PS00086">
    <property type="entry name" value="CYTOCHROME_P450"/>
    <property type="match status" value="1"/>
</dbReference>
<protein>
    <recommendedName>
        <fullName evidence="9">Cytochrome P450</fullName>
    </recommendedName>
</protein>
<evidence type="ECO:0000256" key="3">
    <source>
        <dbReference type="ARBA" id="ARBA00022723"/>
    </source>
</evidence>
<reference evidence="7" key="1">
    <citation type="submission" date="2022-11" db="EMBL/GenBank/DDBJ databases">
        <title>Chromosomal genome sequence assembly and mating type (MAT) locus characterization of the leprose asexual lichenized fungus Lepraria neglecta (Nyl.) Erichsen.</title>
        <authorList>
            <person name="Allen J.L."/>
            <person name="Pfeffer B."/>
        </authorList>
    </citation>
    <scope>NUCLEOTIDE SEQUENCE</scope>
    <source>
        <strain evidence="7">Allen 5258</strain>
    </source>
</reference>
<dbReference type="PANTHER" id="PTHR47582:SF1">
    <property type="entry name" value="P450, PUTATIVE (EUROFUNG)-RELATED"/>
    <property type="match status" value="1"/>
</dbReference>
<dbReference type="GO" id="GO:0005506">
    <property type="term" value="F:iron ion binding"/>
    <property type="evidence" value="ECO:0007669"/>
    <property type="project" value="InterPro"/>
</dbReference>
<dbReference type="Pfam" id="PF00067">
    <property type="entry name" value="p450"/>
    <property type="match status" value="1"/>
</dbReference>
<proteinExistence type="inferred from homology"/>
<dbReference type="SUPFAM" id="SSF48264">
    <property type="entry name" value="Cytochrome P450"/>
    <property type="match status" value="1"/>
</dbReference>
<dbReference type="Proteomes" id="UP001276659">
    <property type="component" value="Unassembled WGS sequence"/>
</dbReference>
<dbReference type="InterPro" id="IPR017972">
    <property type="entry name" value="Cyt_P450_CS"/>
</dbReference>
<keyword evidence="6" id="KW-0560">Oxidoreductase</keyword>
<dbReference type="GO" id="GO:0004497">
    <property type="term" value="F:monooxygenase activity"/>
    <property type="evidence" value="ECO:0007669"/>
    <property type="project" value="UniProtKB-KW"/>
</dbReference>
<keyword evidence="6" id="KW-0503">Monooxygenase</keyword>
<comment type="caution">
    <text evidence="7">The sequence shown here is derived from an EMBL/GenBank/DDBJ whole genome shotgun (WGS) entry which is preliminary data.</text>
</comment>